<gene>
    <name evidence="5" type="ORF">B0T21DRAFT_294859</name>
</gene>
<accession>A0AA40ASG5</accession>
<dbReference type="InterPro" id="IPR029058">
    <property type="entry name" value="AB_hydrolase_fold"/>
</dbReference>
<dbReference type="InterPro" id="IPR002018">
    <property type="entry name" value="CarbesteraseB"/>
</dbReference>
<keyword evidence="6" id="KW-1185">Reference proteome</keyword>
<dbReference type="PANTHER" id="PTHR43918:SF4">
    <property type="entry name" value="CARBOXYLIC ESTER HYDROLASE"/>
    <property type="match status" value="1"/>
</dbReference>
<dbReference type="EC" id="3.1.1.-" evidence="3"/>
<dbReference type="GO" id="GO:0052689">
    <property type="term" value="F:carboxylic ester hydrolase activity"/>
    <property type="evidence" value="ECO:0007669"/>
    <property type="project" value="TreeGrafter"/>
</dbReference>
<dbReference type="Pfam" id="PF00135">
    <property type="entry name" value="COesterase"/>
    <property type="match status" value="2"/>
</dbReference>
<dbReference type="PANTHER" id="PTHR43918">
    <property type="entry name" value="ACETYLCHOLINESTERASE"/>
    <property type="match status" value="1"/>
</dbReference>
<dbReference type="Gene3D" id="3.40.50.1820">
    <property type="entry name" value="alpha/beta hydrolase"/>
    <property type="match status" value="2"/>
</dbReference>
<comment type="caution">
    <text evidence="5">The sequence shown here is derived from an EMBL/GenBank/DDBJ whole genome shotgun (WGS) entry which is preliminary data.</text>
</comment>
<dbReference type="InterPro" id="IPR019826">
    <property type="entry name" value="Carboxylesterase_B_AS"/>
</dbReference>
<keyword evidence="2 3" id="KW-0378">Hydrolase</keyword>
<feature type="domain" description="Carboxylesterase type B" evidence="4">
    <location>
        <begin position="389"/>
        <end position="484"/>
    </location>
</feature>
<evidence type="ECO:0000313" key="5">
    <source>
        <dbReference type="EMBL" id="KAK0721180.1"/>
    </source>
</evidence>
<evidence type="ECO:0000256" key="2">
    <source>
        <dbReference type="ARBA" id="ARBA00022801"/>
    </source>
</evidence>
<dbReference type="EMBL" id="JAUKTV010000012">
    <property type="protein sequence ID" value="KAK0721180.1"/>
    <property type="molecule type" value="Genomic_DNA"/>
</dbReference>
<comment type="similarity">
    <text evidence="1 3">Belongs to the type-B carboxylesterase/lipase family.</text>
</comment>
<reference evidence="5" key="1">
    <citation type="submission" date="2023-06" db="EMBL/GenBank/DDBJ databases">
        <title>Genome-scale phylogeny and comparative genomics of the fungal order Sordariales.</title>
        <authorList>
            <consortium name="Lawrence Berkeley National Laboratory"/>
            <person name="Hensen N."/>
            <person name="Bonometti L."/>
            <person name="Westerberg I."/>
            <person name="Brannstrom I.O."/>
            <person name="Guillou S."/>
            <person name="Cros-Aarteil S."/>
            <person name="Calhoun S."/>
            <person name="Haridas S."/>
            <person name="Kuo A."/>
            <person name="Mondo S."/>
            <person name="Pangilinan J."/>
            <person name="Riley R."/>
            <person name="Labutti K."/>
            <person name="Andreopoulos B."/>
            <person name="Lipzen A."/>
            <person name="Chen C."/>
            <person name="Yanf M."/>
            <person name="Daum C."/>
            <person name="Ng V."/>
            <person name="Clum A."/>
            <person name="Steindorff A."/>
            <person name="Ohm R."/>
            <person name="Martin F."/>
            <person name="Silar P."/>
            <person name="Natvig D."/>
            <person name="Lalanne C."/>
            <person name="Gautier V."/>
            <person name="Ament-Velasquez S.L."/>
            <person name="Kruys A."/>
            <person name="Hutchinson M.I."/>
            <person name="Powell A.J."/>
            <person name="Barry K."/>
            <person name="Miller A.N."/>
            <person name="Grigoriev I.V."/>
            <person name="Debuchy R."/>
            <person name="Gladieux P."/>
            <person name="Thoren M.H."/>
            <person name="Johannesson H."/>
        </authorList>
    </citation>
    <scope>NUCLEOTIDE SEQUENCE</scope>
    <source>
        <strain evidence="5">CBS 540.89</strain>
    </source>
</reference>
<dbReference type="InterPro" id="IPR050654">
    <property type="entry name" value="AChE-related_enzymes"/>
</dbReference>
<sequence length="533" mass="57658">MTAVLATATASISCYSAIEKHGPVSTSSGLITGHIAPNTECVMEFLGIPYAKPPVGDLRFAPPQKAFTPDLSYNASAFGYDCPLTPSKPVNYPGFYPQAQRILNYFASAAGTPQSEDCLTLNIWTKPISNTTSDSTLKPVLIFFYGGRFTIGNTNTPFYNGANFASAQDIIIITVNYRLNIFGFPGSPTLPSQNLGLRDQRLAVEWVRDNIPRFGGDPSKITLFGQSSGGVSVDYWAYAYPTDPIAHGLVAHSGTAFSFPSNTNPVQESNWNTVVSAVNCSSPTPPSTVLSCMRTLPWQTLLSAASAIKPAKSTSPLRSIPPFYPTPDNVTVFSPSSYLSLTRSGQFAPIPVLLGNTDNEAGYYRIPAFAQNITSPTPSQIISSFLLESFTCPVLHQASARTRQNIPAYVYRYFADWENTRLYPTSGAYHGVDLHMVFGGSEEVSGLSASKDQRVLTGLMQRAWWAFADDPENGLGRWVGWPRFEIGEGKTKRVAVVVEIGRGNRPGVEVVEVEGYERGCEGVTMGALGVVAV</sequence>
<proteinExistence type="inferred from homology"/>
<evidence type="ECO:0000256" key="3">
    <source>
        <dbReference type="RuleBase" id="RU361235"/>
    </source>
</evidence>
<evidence type="ECO:0000256" key="1">
    <source>
        <dbReference type="ARBA" id="ARBA00005964"/>
    </source>
</evidence>
<dbReference type="PROSITE" id="PS00122">
    <property type="entry name" value="CARBOXYLESTERASE_B_1"/>
    <property type="match status" value="1"/>
</dbReference>
<evidence type="ECO:0000313" key="6">
    <source>
        <dbReference type="Proteomes" id="UP001172159"/>
    </source>
</evidence>
<name>A0AA40ASG5_9PEZI</name>
<protein>
    <recommendedName>
        <fullName evidence="3">Carboxylic ester hydrolase</fullName>
        <ecNumber evidence="3">3.1.1.-</ecNumber>
    </recommendedName>
</protein>
<dbReference type="SUPFAM" id="SSF53474">
    <property type="entry name" value="alpha/beta-Hydrolases"/>
    <property type="match status" value="1"/>
</dbReference>
<organism evidence="5 6">
    <name type="scientific">Apiosordaria backusii</name>
    <dbReference type="NCBI Taxonomy" id="314023"/>
    <lineage>
        <taxon>Eukaryota</taxon>
        <taxon>Fungi</taxon>
        <taxon>Dikarya</taxon>
        <taxon>Ascomycota</taxon>
        <taxon>Pezizomycotina</taxon>
        <taxon>Sordariomycetes</taxon>
        <taxon>Sordariomycetidae</taxon>
        <taxon>Sordariales</taxon>
        <taxon>Lasiosphaeriaceae</taxon>
        <taxon>Apiosordaria</taxon>
    </lineage>
</organism>
<dbReference type="AlphaFoldDB" id="A0AA40ASG5"/>
<dbReference type="Proteomes" id="UP001172159">
    <property type="component" value="Unassembled WGS sequence"/>
</dbReference>
<evidence type="ECO:0000259" key="4">
    <source>
        <dbReference type="Pfam" id="PF00135"/>
    </source>
</evidence>
<feature type="domain" description="Carboxylesterase type B" evidence="4">
    <location>
        <begin position="24"/>
        <end position="365"/>
    </location>
</feature>